<feature type="compositionally biased region" description="Basic and acidic residues" evidence="1">
    <location>
        <begin position="406"/>
        <end position="415"/>
    </location>
</feature>
<proteinExistence type="predicted"/>
<gene>
    <name evidence="2" type="ORF">Tco_0678706</name>
</gene>
<keyword evidence="3" id="KW-1185">Reference proteome</keyword>
<feature type="region of interest" description="Disordered" evidence="1">
    <location>
        <begin position="120"/>
        <end position="247"/>
    </location>
</feature>
<accession>A0ABQ4XFT9</accession>
<feature type="compositionally biased region" description="Low complexity" evidence="1">
    <location>
        <begin position="181"/>
        <end position="192"/>
    </location>
</feature>
<feature type="compositionally biased region" description="Acidic residues" evidence="1">
    <location>
        <begin position="124"/>
        <end position="133"/>
    </location>
</feature>
<sequence length="423" mass="46405">MNCQLLCVSANVINRSIGIDIPIRVISLMCGLPTMTYTMSDVMLFRPVALPSPNYVPGPEHPSSPDYVPGLEHPPSPVEVLYVPEPEYPEYLAPSDAEASLEDQPLPVDASPTALLPGYVVYSDPEEDPEEDHVDYPADGGDDDDEPSDDDEDDDDTDDKDKEPFKDEDDGEEEEEEHLAPVDSSVVPVVDPTRLRRAWKTVRHEPSMSPSMKARITEYAAAPTPPSPPPSPLSPWTSPLLQIPSPPLHVSSPPLPLPPPTVDSPTYAEHTIHYHHHRPKGGPFQAELPPRKIIVPTAPTSRYEVGESSTATPRPTRGHRADYGFIGTTDAEDRQTQLFQRVDELVEDRQFHYETARLLDQEALDSYPDAGLPYRLTGVTDDDIDYTSFITTGIVVSGIGTNSGNHARDQTHADDLEGTGSSA</sequence>
<feature type="compositionally biased region" description="Acidic residues" evidence="1">
    <location>
        <begin position="166"/>
        <end position="177"/>
    </location>
</feature>
<evidence type="ECO:0000313" key="2">
    <source>
        <dbReference type="EMBL" id="GJS64142.1"/>
    </source>
</evidence>
<feature type="region of interest" description="Disordered" evidence="1">
    <location>
        <begin position="401"/>
        <end position="423"/>
    </location>
</feature>
<evidence type="ECO:0000313" key="3">
    <source>
        <dbReference type="Proteomes" id="UP001151760"/>
    </source>
</evidence>
<organism evidence="2 3">
    <name type="scientific">Tanacetum coccineum</name>
    <dbReference type="NCBI Taxonomy" id="301880"/>
    <lineage>
        <taxon>Eukaryota</taxon>
        <taxon>Viridiplantae</taxon>
        <taxon>Streptophyta</taxon>
        <taxon>Embryophyta</taxon>
        <taxon>Tracheophyta</taxon>
        <taxon>Spermatophyta</taxon>
        <taxon>Magnoliopsida</taxon>
        <taxon>eudicotyledons</taxon>
        <taxon>Gunneridae</taxon>
        <taxon>Pentapetalae</taxon>
        <taxon>asterids</taxon>
        <taxon>campanulids</taxon>
        <taxon>Asterales</taxon>
        <taxon>Asteraceae</taxon>
        <taxon>Asteroideae</taxon>
        <taxon>Anthemideae</taxon>
        <taxon>Anthemidinae</taxon>
        <taxon>Tanacetum</taxon>
    </lineage>
</organism>
<protein>
    <submittedName>
        <fullName evidence="2">Uncharacterized protein</fullName>
    </submittedName>
</protein>
<feature type="compositionally biased region" description="Pro residues" evidence="1">
    <location>
        <begin position="223"/>
        <end position="233"/>
    </location>
</feature>
<comment type="caution">
    <text evidence="2">The sequence shown here is derived from an EMBL/GenBank/DDBJ whole genome shotgun (WGS) entry which is preliminary data.</text>
</comment>
<evidence type="ECO:0000256" key="1">
    <source>
        <dbReference type="SAM" id="MobiDB-lite"/>
    </source>
</evidence>
<reference evidence="2" key="2">
    <citation type="submission" date="2022-01" db="EMBL/GenBank/DDBJ databases">
        <authorList>
            <person name="Yamashiro T."/>
            <person name="Shiraishi A."/>
            <person name="Satake H."/>
            <person name="Nakayama K."/>
        </authorList>
    </citation>
    <scope>NUCLEOTIDE SEQUENCE</scope>
</reference>
<dbReference type="Proteomes" id="UP001151760">
    <property type="component" value="Unassembled WGS sequence"/>
</dbReference>
<feature type="compositionally biased region" description="Acidic residues" evidence="1">
    <location>
        <begin position="140"/>
        <end position="158"/>
    </location>
</feature>
<feature type="region of interest" description="Disordered" evidence="1">
    <location>
        <begin position="301"/>
        <end position="320"/>
    </location>
</feature>
<reference evidence="2" key="1">
    <citation type="journal article" date="2022" name="Int. J. Mol. Sci.">
        <title>Draft Genome of Tanacetum Coccineum: Genomic Comparison of Closely Related Tanacetum-Family Plants.</title>
        <authorList>
            <person name="Yamashiro T."/>
            <person name="Shiraishi A."/>
            <person name="Nakayama K."/>
            <person name="Satake H."/>
        </authorList>
    </citation>
    <scope>NUCLEOTIDE SEQUENCE</scope>
</reference>
<name>A0ABQ4XFT9_9ASTR</name>
<dbReference type="EMBL" id="BQNB010009482">
    <property type="protein sequence ID" value="GJS64142.1"/>
    <property type="molecule type" value="Genomic_DNA"/>
</dbReference>